<dbReference type="PhylomeDB" id="K6UNV6"/>
<dbReference type="RefSeq" id="XP_004228061.1">
    <property type="nucleotide sequence ID" value="XM_004228013.1"/>
</dbReference>
<evidence type="ECO:0000313" key="2">
    <source>
        <dbReference type="Proteomes" id="UP000006319"/>
    </source>
</evidence>
<dbReference type="VEuPathDB" id="PlasmoDB:PCYB_005920"/>
<dbReference type="GeneID" id="14696385"/>
<reference evidence="1 2" key="1">
    <citation type="journal article" date="2012" name="Nat. Genet.">
        <title>Plasmodium cynomolgi genome sequences provide insight into Plasmodium vivax and the monkey malaria clade.</title>
        <authorList>
            <person name="Tachibana S."/>
            <person name="Sullivan S.A."/>
            <person name="Kawai S."/>
            <person name="Nakamura S."/>
            <person name="Kim H.R."/>
            <person name="Goto N."/>
            <person name="Arisue N."/>
            <person name="Palacpac N.M.Q."/>
            <person name="Honma H."/>
            <person name="Yagi M."/>
            <person name="Tougan T."/>
            <person name="Katakai Y."/>
            <person name="Kaneko O."/>
            <person name="Mita T."/>
            <person name="Kita K."/>
            <person name="Yasutomi Y."/>
            <person name="Sutton P.L."/>
            <person name="Shakhbatyan R."/>
            <person name="Horii T."/>
            <person name="Yasunaga T."/>
            <person name="Barnwell J.W."/>
            <person name="Escalante A.A."/>
            <person name="Carlton J.M."/>
            <person name="Tanabe K."/>
        </authorList>
    </citation>
    <scope>NUCLEOTIDE SEQUENCE [LARGE SCALE GENOMIC DNA]</scope>
    <source>
        <strain evidence="1 2">B</strain>
    </source>
</reference>
<gene>
    <name evidence="1" type="ORF">PCYB_005920</name>
</gene>
<organism evidence="1 2">
    <name type="scientific">Plasmodium cynomolgi (strain B)</name>
    <dbReference type="NCBI Taxonomy" id="1120755"/>
    <lineage>
        <taxon>Eukaryota</taxon>
        <taxon>Sar</taxon>
        <taxon>Alveolata</taxon>
        <taxon>Apicomplexa</taxon>
        <taxon>Aconoidasida</taxon>
        <taxon>Haemosporida</taxon>
        <taxon>Plasmodiidae</taxon>
        <taxon>Plasmodium</taxon>
        <taxon>Plasmodium (Plasmodium)</taxon>
    </lineage>
</organism>
<protein>
    <submittedName>
        <fullName evidence="1">CYIR protein</fullName>
    </submittedName>
</protein>
<dbReference type="InterPro" id="IPR008780">
    <property type="entry name" value="Plasmodium_Vir"/>
</dbReference>
<name>K6UNV6_PLACD</name>
<dbReference type="Proteomes" id="UP000006319">
    <property type="component" value="Unassembled WGS sequence"/>
</dbReference>
<dbReference type="EMBL" id="DF157949">
    <property type="protein sequence ID" value="GAB69843.1"/>
    <property type="molecule type" value="Genomic_DNA"/>
</dbReference>
<accession>K6UNV6</accession>
<evidence type="ECO:0000313" key="1">
    <source>
        <dbReference type="EMBL" id="GAB69843.1"/>
    </source>
</evidence>
<keyword evidence="2" id="KW-1185">Reference proteome</keyword>
<sequence length="308" mass="36545">MENVPANLRYYNQKCDSIMVERKNNENINEETYIESDHDKCVLLNYWVYSKLDGIFSFNNLSIILRAFAPLQQIWNDIVEILSRNSRYKICRPDNVTIMQKDWTKRKELYDYYVDYDFLLPMAQIHKSNECTYYNKLNDMFSLYKTFEKVCEPKRDNCPDVFYKCQEKNIESAIKKLTCDATLKSTSLRTLMDNPSLQVTIHTEKNQEREEHFDLDIKDNITVEYDTELDRENSGIGTKVTHTILGGAPVYLTGTILYRVPGFVGSLEKQQIVRIQWIRFHLIHKKQAIRLSKIQQAIYLINLYKFNY</sequence>
<dbReference type="KEGG" id="pcy:PCYB_005920"/>
<proteinExistence type="predicted"/>
<dbReference type="AlphaFoldDB" id="K6UNV6"/>
<dbReference type="Pfam" id="PF05795">
    <property type="entry name" value="Plasmodium_Vir"/>
    <property type="match status" value="1"/>
</dbReference>